<dbReference type="PANTHER" id="PTHR30636:SF3">
    <property type="entry name" value="UPF0701 PROTEIN YICC"/>
    <property type="match status" value="1"/>
</dbReference>
<proteinExistence type="inferred from homology"/>
<protein>
    <submittedName>
        <fullName evidence="8">YicC family protein</fullName>
    </submittedName>
</protein>
<gene>
    <name evidence="8" type="ORF">GKZ89_04625</name>
</gene>
<comment type="cofactor">
    <cofactor evidence="1">
        <name>a divalent metal cation</name>
        <dbReference type="ChEBI" id="CHEBI:60240"/>
    </cofactor>
</comment>
<evidence type="ECO:0000259" key="6">
    <source>
        <dbReference type="Pfam" id="PF03755"/>
    </source>
</evidence>
<dbReference type="GO" id="GO:0004521">
    <property type="term" value="F:RNA endonuclease activity"/>
    <property type="evidence" value="ECO:0007669"/>
    <property type="project" value="InterPro"/>
</dbReference>
<comment type="similarity">
    <text evidence="5">Belongs to the YicC/YloC family.</text>
</comment>
<keyword evidence="2" id="KW-0540">Nuclease</keyword>
<evidence type="ECO:0000313" key="9">
    <source>
        <dbReference type="Proteomes" id="UP000434639"/>
    </source>
</evidence>
<evidence type="ECO:0000256" key="2">
    <source>
        <dbReference type="ARBA" id="ARBA00022722"/>
    </source>
</evidence>
<keyword evidence="4" id="KW-0378">Hydrolase</keyword>
<dbReference type="Proteomes" id="UP000434639">
    <property type="component" value="Unassembled WGS sequence"/>
</dbReference>
<dbReference type="Pfam" id="PF03755">
    <property type="entry name" value="YicC-like_N"/>
    <property type="match status" value="1"/>
</dbReference>
<evidence type="ECO:0000256" key="3">
    <source>
        <dbReference type="ARBA" id="ARBA00022759"/>
    </source>
</evidence>
<evidence type="ECO:0000256" key="5">
    <source>
        <dbReference type="ARBA" id="ARBA00035648"/>
    </source>
</evidence>
<reference evidence="8 9" key="1">
    <citation type="journal article" date="2017" name="Int. J. Syst. Evol. Microbiol.">
        <title>Bacillus mangrovi sp. nov., isolated from a sediment sample from a mangrove forest.</title>
        <authorList>
            <person name="Gupta V."/>
            <person name="Singh P.K."/>
            <person name="Korpole S."/>
            <person name="Tanuku N.R.S."/>
            <person name="Pinnaka A.K."/>
        </authorList>
    </citation>
    <scope>NUCLEOTIDE SEQUENCE [LARGE SCALE GENOMIC DNA]</scope>
    <source>
        <strain evidence="8 9">KCTC 33872</strain>
    </source>
</reference>
<sequence>MGNKEVMPMISSMTGYGRASAVYRGSRIQAELRSVNHRFCEISIKMPRQLMTIEDKIKKAISGRIRRGRVEAYITIGGEPISRQTLTPDWELLDQAAKAAAEMKKRYGLEHTVSADGLMRIEGAFAVQEEYEEQSGLDEAVLRAAEQAAAELQAMRQAEGRHLLKDISGRLDEVRAAAGKMKAAAPAVRQLYMEKLSQKMIDLLQSKADEQRILTEAAVFAEKADISEEVTRIYSHLEQFGETLELEDAVGRKLDFIVQELNREANTIASKANDSKVSRHAVELKSIIEKIREQVQNVE</sequence>
<evidence type="ECO:0000256" key="1">
    <source>
        <dbReference type="ARBA" id="ARBA00001968"/>
    </source>
</evidence>
<dbReference type="OrthoDB" id="9771229at2"/>
<keyword evidence="9" id="KW-1185">Reference proteome</keyword>
<dbReference type="EMBL" id="WMIB01000002">
    <property type="protein sequence ID" value="MTH52684.1"/>
    <property type="molecule type" value="Genomic_DNA"/>
</dbReference>
<dbReference type="AlphaFoldDB" id="A0A7X2S2X7"/>
<dbReference type="InterPro" id="IPR005229">
    <property type="entry name" value="YicC/YloC-like"/>
</dbReference>
<comment type="caution">
    <text evidence="8">The sequence shown here is derived from an EMBL/GenBank/DDBJ whole genome shotgun (WGS) entry which is preliminary data.</text>
</comment>
<dbReference type="PANTHER" id="PTHR30636">
    <property type="entry name" value="UPF0701 PROTEIN YICC"/>
    <property type="match status" value="1"/>
</dbReference>
<dbReference type="GO" id="GO:0016787">
    <property type="term" value="F:hydrolase activity"/>
    <property type="evidence" value="ECO:0007669"/>
    <property type="project" value="UniProtKB-KW"/>
</dbReference>
<feature type="domain" description="Endoribonuclease YicC-like C-terminal" evidence="7">
    <location>
        <begin position="182"/>
        <end position="299"/>
    </location>
</feature>
<evidence type="ECO:0000256" key="4">
    <source>
        <dbReference type="ARBA" id="ARBA00022801"/>
    </source>
</evidence>
<dbReference type="Pfam" id="PF08340">
    <property type="entry name" value="YicC-like_C"/>
    <property type="match status" value="1"/>
</dbReference>
<dbReference type="NCBIfam" id="TIGR00255">
    <property type="entry name" value="YicC/YloC family endoribonuclease"/>
    <property type="match status" value="1"/>
</dbReference>
<feature type="domain" description="Endoribonuclease YicC-like N-terminal" evidence="6">
    <location>
        <begin position="10"/>
        <end position="164"/>
    </location>
</feature>
<organism evidence="8 9">
    <name type="scientific">Metabacillus mangrovi</name>
    <dbReference type="NCBI Taxonomy" id="1491830"/>
    <lineage>
        <taxon>Bacteria</taxon>
        <taxon>Bacillati</taxon>
        <taxon>Bacillota</taxon>
        <taxon>Bacilli</taxon>
        <taxon>Bacillales</taxon>
        <taxon>Bacillaceae</taxon>
        <taxon>Metabacillus</taxon>
    </lineage>
</organism>
<accession>A0A7X2S2X7</accession>
<name>A0A7X2S2X7_9BACI</name>
<evidence type="ECO:0000259" key="7">
    <source>
        <dbReference type="Pfam" id="PF08340"/>
    </source>
</evidence>
<evidence type="ECO:0000313" key="8">
    <source>
        <dbReference type="EMBL" id="MTH52684.1"/>
    </source>
</evidence>
<dbReference type="InterPro" id="IPR013551">
    <property type="entry name" value="YicC-like_C"/>
</dbReference>
<keyword evidence="3" id="KW-0255">Endonuclease</keyword>
<dbReference type="InterPro" id="IPR013527">
    <property type="entry name" value="YicC-like_N"/>
</dbReference>